<evidence type="ECO:0000313" key="2">
    <source>
        <dbReference type="Proteomes" id="UP001188597"/>
    </source>
</evidence>
<accession>A0AA88W0T5</accession>
<protein>
    <submittedName>
        <fullName evidence="1">Uncharacterized protein</fullName>
    </submittedName>
</protein>
<gene>
    <name evidence="1" type="ORF">RJ639_004313</name>
</gene>
<name>A0AA88W0T5_9ASTE</name>
<sequence>MDAAEATLFANVITIMLNYDCLSVRWWETNILNSYEVAALIVADDFYNPRDIVVDNVSEGLKQISPLHPSFMSNCLYYRISKNGPSPCTQLDMDHRKQQMSLYHISEILDKYEDPIGYETVVKFIMHGLCGGANTNNLYMKDGKCMKNFPKDFFLEKLIITGFQYTRDMTVEGRWKQSTGQWIIVFFTYAASFNCNLIVKFQVHINIEWCIRAKSIKYVLDFFAKSLSDE</sequence>
<organism evidence="1 2">
    <name type="scientific">Escallonia herrerae</name>
    <dbReference type="NCBI Taxonomy" id="1293975"/>
    <lineage>
        <taxon>Eukaryota</taxon>
        <taxon>Viridiplantae</taxon>
        <taxon>Streptophyta</taxon>
        <taxon>Embryophyta</taxon>
        <taxon>Tracheophyta</taxon>
        <taxon>Spermatophyta</taxon>
        <taxon>Magnoliopsida</taxon>
        <taxon>eudicotyledons</taxon>
        <taxon>Gunneridae</taxon>
        <taxon>Pentapetalae</taxon>
        <taxon>asterids</taxon>
        <taxon>campanulids</taxon>
        <taxon>Escalloniales</taxon>
        <taxon>Escalloniaceae</taxon>
        <taxon>Escallonia</taxon>
    </lineage>
</organism>
<reference evidence="1" key="1">
    <citation type="submission" date="2022-12" db="EMBL/GenBank/DDBJ databases">
        <title>Draft genome assemblies for two species of Escallonia (Escalloniales).</title>
        <authorList>
            <person name="Chanderbali A."/>
            <person name="Dervinis C."/>
            <person name="Anghel I."/>
            <person name="Soltis D."/>
            <person name="Soltis P."/>
            <person name="Zapata F."/>
        </authorList>
    </citation>
    <scope>NUCLEOTIDE SEQUENCE</scope>
    <source>
        <strain evidence="1">UCBG64.0493</strain>
        <tissue evidence="1">Leaf</tissue>
    </source>
</reference>
<comment type="caution">
    <text evidence="1">The sequence shown here is derived from an EMBL/GenBank/DDBJ whole genome shotgun (WGS) entry which is preliminary data.</text>
</comment>
<dbReference type="EMBL" id="JAVXUP010000904">
    <property type="protein sequence ID" value="KAK3019031.1"/>
    <property type="molecule type" value="Genomic_DNA"/>
</dbReference>
<proteinExistence type="predicted"/>
<keyword evidence="2" id="KW-1185">Reference proteome</keyword>
<dbReference type="AlphaFoldDB" id="A0AA88W0T5"/>
<dbReference type="Proteomes" id="UP001188597">
    <property type="component" value="Unassembled WGS sequence"/>
</dbReference>
<evidence type="ECO:0000313" key="1">
    <source>
        <dbReference type="EMBL" id="KAK3019031.1"/>
    </source>
</evidence>